<proteinExistence type="predicted"/>
<feature type="region of interest" description="Disordered" evidence="1">
    <location>
        <begin position="67"/>
        <end position="93"/>
    </location>
</feature>
<evidence type="ECO:0000313" key="2">
    <source>
        <dbReference type="EMBL" id="RNA37934.1"/>
    </source>
</evidence>
<gene>
    <name evidence="2" type="ORF">BpHYR1_042796</name>
</gene>
<dbReference type="Proteomes" id="UP000276133">
    <property type="component" value="Unassembled WGS sequence"/>
</dbReference>
<keyword evidence="3" id="KW-1185">Reference proteome</keyword>
<comment type="caution">
    <text evidence="2">The sequence shown here is derived from an EMBL/GenBank/DDBJ whole genome shotgun (WGS) entry which is preliminary data.</text>
</comment>
<organism evidence="2 3">
    <name type="scientific">Brachionus plicatilis</name>
    <name type="common">Marine rotifer</name>
    <name type="synonym">Brachionus muelleri</name>
    <dbReference type="NCBI Taxonomy" id="10195"/>
    <lineage>
        <taxon>Eukaryota</taxon>
        <taxon>Metazoa</taxon>
        <taxon>Spiralia</taxon>
        <taxon>Gnathifera</taxon>
        <taxon>Rotifera</taxon>
        <taxon>Eurotatoria</taxon>
        <taxon>Monogononta</taxon>
        <taxon>Pseudotrocha</taxon>
        <taxon>Ploima</taxon>
        <taxon>Brachionidae</taxon>
        <taxon>Brachionus</taxon>
    </lineage>
</organism>
<dbReference type="OrthoDB" id="10240157at2759"/>
<evidence type="ECO:0000313" key="3">
    <source>
        <dbReference type="Proteomes" id="UP000276133"/>
    </source>
</evidence>
<name>A0A3M7SQ11_BRAPC</name>
<dbReference type="AlphaFoldDB" id="A0A3M7SQ11"/>
<accession>A0A3M7SQ11</accession>
<dbReference type="EMBL" id="REGN01000957">
    <property type="protein sequence ID" value="RNA37934.1"/>
    <property type="molecule type" value="Genomic_DNA"/>
</dbReference>
<feature type="compositionally biased region" description="Low complexity" evidence="1">
    <location>
        <begin position="76"/>
        <end position="93"/>
    </location>
</feature>
<reference evidence="2 3" key="1">
    <citation type="journal article" date="2018" name="Sci. Rep.">
        <title>Genomic signatures of local adaptation to the degree of environmental predictability in rotifers.</title>
        <authorList>
            <person name="Franch-Gras L."/>
            <person name="Hahn C."/>
            <person name="Garcia-Roger E.M."/>
            <person name="Carmona M.J."/>
            <person name="Serra M."/>
            <person name="Gomez A."/>
        </authorList>
    </citation>
    <scope>NUCLEOTIDE SEQUENCE [LARGE SCALE GENOMIC DNA]</scope>
    <source>
        <strain evidence="2">HYR1</strain>
    </source>
</reference>
<protein>
    <submittedName>
        <fullName evidence="2">Uncharacterized protein</fullName>
    </submittedName>
</protein>
<sequence length="110" mass="12895">MATELQSILQSRDCKFFKARDYHELELLLAVFSEMLVLTPATRDKLRKRVHLYYMVAKVGWDKAIRPSRPTKPSVRLNRSSKPSNPSNRLNLQPTTEPILFPFFLIFLIF</sequence>
<evidence type="ECO:0000256" key="1">
    <source>
        <dbReference type="SAM" id="MobiDB-lite"/>
    </source>
</evidence>